<dbReference type="InParanoid" id="Q6BUD9"/>
<dbReference type="HOGENOM" id="CLU_240775_0_0_1"/>
<dbReference type="OrthoDB" id="4018542at2759"/>
<dbReference type="Pfam" id="PF09462">
    <property type="entry name" value="Mus7"/>
    <property type="match status" value="1"/>
</dbReference>
<dbReference type="InterPro" id="IPR019021">
    <property type="entry name" value="Mms22"/>
</dbReference>
<keyword evidence="3" id="KW-1185">Reference proteome</keyword>
<feature type="region of interest" description="Disordered" evidence="1">
    <location>
        <begin position="481"/>
        <end position="569"/>
    </location>
</feature>
<name>Q6BUD9_DEBHA</name>
<dbReference type="GO" id="GO:0035361">
    <property type="term" value="C:Cul8-RING ubiquitin ligase complex"/>
    <property type="evidence" value="ECO:0007669"/>
    <property type="project" value="InterPro"/>
</dbReference>
<dbReference type="eggNOG" id="ENOG502SF90">
    <property type="taxonomic scope" value="Eukaryota"/>
</dbReference>
<dbReference type="GO" id="GO:0006281">
    <property type="term" value="P:DNA repair"/>
    <property type="evidence" value="ECO:0007669"/>
    <property type="project" value="InterPro"/>
</dbReference>
<sequence length="1678" mass="194922">MGDYITDSEDEEDLLLSPGVISYSKVAQTLRDMPEPTRQSICSELRRTRFSELVPETINESPMEPVASIASTLGDGAHQDDATREIAMHGVEERSGISGHNTDQVDTGDMGRIRHNLEQDDMEILQESNINHNSRRGLRKRNFASTHPYIADQAHWLGLSSINSLNEMYQETSDLGAIVRLLNQIYLKKRSRYSTDEKYKAKNFYVFLGKRPGFVKDSELSSQFTEDTSQPSFPEEISNRAESNEINFSSDSESGESDSSILFLSRKNHSIIVDDEEDEASDKQIPVDNPSSTDESEDSDRMVRVGGKFRKERNVLRGTLPESAKRLDLYRPKRSKTDHRKRNDNEYRKGLAIKKSNIRNNRVTNLENELTTFVDDDNYYHDSPAFYHNYEPSENQPDLLLIDTDNLESDESVDVFSDYSESSNTGIYDDYNSISFDNNFENNFENDIENTGVLETQSGTEEDSQTDYYGENMHLLSRYNDDSDSVREDNRIDPQFVYSSIPRKYNTTGKKRRRNVNSRSIDRTSGKRKSPVATGSANSLNSTGSRAGISKRKYNRKTNNSRLPSKGFDKVSFGQLKKKRIGSSEKKIKNIKKGRTENVTGIDTVVNSKKSQKDMLITDYYFSRTPNASTTAFEAESTNRFVKTKDINFSYNQRGVLPSHLQYAERHDKIHNVDISNNIIFDDIDMNKIHSLKLGVCSIYDRDSFVIMIMGEKYSFTLIDKIDSNENCEKLLFRLSRLLSDSKIYSNESLSKEIYQAIKGIIKWFLILQENPGENSWTYLIQLLDDLCKIRKKDNFPKKLVFFPYFLLLYYIFVQISQRNILDRRNIELRYTDYNRYCVKYWTLYFQFMDIDILTASDDELMSSLNFESLHLMYLLFQNNDEIWWPSINKALNRLISLRLPSLGMFDMLYYMASLIPTSKSNWSSFYIIYNAHKSDDNSNIHNRFIEIIYSLNERLSWPFEEKLITAIYSAITARKFSNFDDEKNEPELIDILITRDSIPNTSFFEKFMHLLYCYVSSLPYGGNKKRLISKLFTSSHYHYQKGSKSFAMFVNRFNFILLLSQLSDVDLRNQVLDLVQQIKSSNDIRMYNITNDGLETYSNIATSKGNSIPVDSYQIMVETMIDLYVLLPGVQRIWKQLLVNLDRYFVPNINSTFAFNNHFMFFALVRRLEFSKFTDEISVSLVKLLLKAITNIIKAEQFNISEKNFELIYIVQEKCFSFLHTQMGRFPFQNQLTEDRATEIIEETIKVWIRCNSILKDVNWNVLVLQKYPYIGNAYSRERFVLFFYNELLSFTGLSNHVDSIILALLKSLALFSTSSYLSLIINSLMKSHYRLFIFKKEYVPEQLTSFQMSNFKSLIASNIIFNIAEDERLSKATKIIYLEELIKSLNEEYNKHYLSSSYVDYCKKLVETVQKYCAEFIQSIDEYSSLSRKLGIRQLESNEYRWHVLPLKEKLICLNNELSSAIYFQKNVSLILDEYISLESFDLLYHLISIYMKSVANNQNERWIFVSSLMEHIYLKLKNYKVLASEQVFKKFLRSLVDLGSLRRKNEERSQVYEAYQLQSFNAAFAILREAYYLYDGYKDRASVLGTINDFIDAYDNSNTDNSIIDLCIPFSSYVLFDIQQPGSVISGNSLQSTTQDNLTKLKASSDHAYDSLIKILRPKVSSELFSTSLPLDISF</sequence>
<evidence type="ECO:0000313" key="2">
    <source>
        <dbReference type="EMBL" id="CAG86254.2"/>
    </source>
</evidence>
<evidence type="ECO:0000256" key="1">
    <source>
        <dbReference type="SAM" id="MobiDB-lite"/>
    </source>
</evidence>
<dbReference type="GO" id="GO:0031297">
    <property type="term" value="P:replication fork processing"/>
    <property type="evidence" value="ECO:0007669"/>
    <property type="project" value="InterPro"/>
</dbReference>
<feature type="region of interest" description="Disordered" evidence="1">
    <location>
        <begin position="323"/>
        <end position="348"/>
    </location>
</feature>
<dbReference type="KEGG" id="dha:DEHA2C11594g"/>
<dbReference type="PIRSF" id="PIRSF007808">
    <property type="entry name" value="MMS22"/>
    <property type="match status" value="1"/>
</dbReference>
<dbReference type="RefSeq" id="XP_458180.2">
    <property type="nucleotide sequence ID" value="XM_458180.1"/>
</dbReference>
<accession>Q6BUD9</accession>
<organism evidence="2 3">
    <name type="scientific">Debaryomyces hansenii (strain ATCC 36239 / CBS 767 / BCRC 21394 / JCM 1990 / NBRC 0083 / IGC 2968)</name>
    <name type="common">Yeast</name>
    <name type="synonym">Torulaspora hansenii</name>
    <dbReference type="NCBI Taxonomy" id="284592"/>
    <lineage>
        <taxon>Eukaryota</taxon>
        <taxon>Fungi</taxon>
        <taxon>Dikarya</taxon>
        <taxon>Ascomycota</taxon>
        <taxon>Saccharomycotina</taxon>
        <taxon>Pichiomycetes</taxon>
        <taxon>Debaryomycetaceae</taxon>
        <taxon>Debaryomyces</taxon>
    </lineage>
</organism>
<dbReference type="Proteomes" id="UP000000599">
    <property type="component" value="Chromosome C"/>
</dbReference>
<reference evidence="2 3" key="1">
    <citation type="journal article" date="2004" name="Nature">
        <title>Genome evolution in yeasts.</title>
        <authorList>
            <consortium name="Genolevures"/>
            <person name="Dujon B."/>
            <person name="Sherman D."/>
            <person name="Fischer G."/>
            <person name="Durrens P."/>
            <person name="Casaregola S."/>
            <person name="Lafontaine I."/>
            <person name="de Montigny J."/>
            <person name="Marck C."/>
            <person name="Neuveglise C."/>
            <person name="Talla E."/>
            <person name="Goffard N."/>
            <person name="Frangeul L."/>
            <person name="Aigle M."/>
            <person name="Anthouard V."/>
            <person name="Babour A."/>
            <person name="Barbe V."/>
            <person name="Barnay S."/>
            <person name="Blanchin S."/>
            <person name="Beckerich J.M."/>
            <person name="Beyne E."/>
            <person name="Bleykasten C."/>
            <person name="Boisrame A."/>
            <person name="Boyer J."/>
            <person name="Cattolico L."/>
            <person name="Confanioleri F."/>
            <person name="de Daruvar A."/>
            <person name="Despons L."/>
            <person name="Fabre E."/>
            <person name="Fairhead C."/>
            <person name="Ferry-Dumazet H."/>
            <person name="Groppi A."/>
            <person name="Hantraye F."/>
            <person name="Hennequin C."/>
            <person name="Jauniaux N."/>
            <person name="Joyet P."/>
            <person name="Kachouri R."/>
            <person name="Kerrest A."/>
            <person name="Koszul R."/>
            <person name="Lemaire M."/>
            <person name="Lesur I."/>
            <person name="Ma L."/>
            <person name="Muller H."/>
            <person name="Nicaud J.M."/>
            <person name="Nikolski M."/>
            <person name="Oztas S."/>
            <person name="Ozier-Kalogeropoulos O."/>
            <person name="Pellenz S."/>
            <person name="Potier S."/>
            <person name="Richard G.F."/>
            <person name="Straub M.L."/>
            <person name="Suleau A."/>
            <person name="Swennene D."/>
            <person name="Tekaia F."/>
            <person name="Wesolowski-Louvel M."/>
            <person name="Westhof E."/>
            <person name="Wirth B."/>
            <person name="Zeniou-Meyer M."/>
            <person name="Zivanovic I."/>
            <person name="Bolotin-Fukuhara M."/>
            <person name="Thierry A."/>
            <person name="Bouchier C."/>
            <person name="Caudron B."/>
            <person name="Scarpelli C."/>
            <person name="Gaillardin C."/>
            <person name="Weissenbach J."/>
            <person name="Wincker P."/>
            <person name="Souciet J.L."/>
        </authorList>
    </citation>
    <scope>NUCLEOTIDE SEQUENCE [LARGE SCALE GENOMIC DNA]</scope>
    <source>
        <strain evidence="3">ATCC 36239 / CBS 767 / BCRC 21394 / JCM 1990 / NBRC 0083 / IGC 2968</strain>
    </source>
</reference>
<dbReference type="VEuPathDB" id="FungiDB:DEHA2C11594g"/>
<dbReference type="OMA" id="YINHMLA"/>
<feature type="compositionally biased region" description="Polar residues" evidence="1">
    <location>
        <begin position="533"/>
        <end position="545"/>
    </location>
</feature>
<feature type="region of interest" description="Disordered" evidence="1">
    <location>
        <begin position="273"/>
        <end position="302"/>
    </location>
</feature>
<feature type="region of interest" description="Disordered" evidence="1">
    <location>
        <begin position="219"/>
        <end position="260"/>
    </location>
</feature>
<gene>
    <name evidence="2" type="ordered locus">DEHA2C11594g</name>
</gene>
<dbReference type="EMBL" id="CR382135">
    <property type="protein sequence ID" value="CAG86254.2"/>
    <property type="molecule type" value="Genomic_DNA"/>
</dbReference>
<dbReference type="GO" id="GO:0005634">
    <property type="term" value="C:nucleus"/>
    <property type="evidence" value="ECO:0007669"/>
    <property type="project" value="InterPro"/>
</dbReference>
<evidence type="ECO:0000313" key="3">
    <source>
        <dbReference type="Proteomes" id="UP000000599"/>
    </source>
</evidence>
<dbReference type="GeneID" id="2900260"/>
<feature type="compositionally biased region" description="Low complexity" evidence="1">
    <location>
        <begin position="249"/>
        <end position="260"/>
    </location>
</feature>
<dbReference type="InterPro" id="IPR013220">
    <property type="entry name" value="Mms22_budding_yeast"/>
</dbReference>
<protein>
    <submittedName>
        <fullName evidence="2">DEHA2C11594p</fullName>
    </submittedName>
</protein>
<feature type="compositionally biased region" description="Polar residues" evidence="1">
    <location>
        <begin position="220"/>
        <end position="232"/>
    </location>
</feature>
<feature type="compositionally biased region" description="Basic and acidic residues" evidence="1">
    <location>
        <begin position="481"/>
        <end position="492"/>
    </location>
</feature>
<proteinExistence type="predicted"/>